<evidence type="ECO:0000313" key="7">
    <source>
        <dbReference type="EMBL" id="MCJ2379441.1"/>
    </source>
</evidence>
<reference evidence="7 8" key="1">
    <citation type="submission" date="2022-03" db="EMBL/GenBank/DDBJ databases">
        <title>Parabacteroides sp. nov. isolated from swine feces.</title>
        <authorList>
            <person name="Bak J.E."/>
        </authorList>
    </citation>
    <scope>NUCLEOTIDE SEQUENCE [LARGE SCALE GENOMIC DNA]</scope>
    <source>
        <strain evidence="7 8">AGMB00274</strain>
    </source>
</reference>
<name>A0ABT0BYE5_9BACT</name>
<keyword evidence="4" id="KW-0804">Transcription</keyword>
<dbReference type="InterPro" id="IPR013325">
    <property type="entry name" value="RNA_pol_sigma_r2"/>
</dbReference>
<dbReference type="InterPro" id="IPR014284">
    <property type="entry name" value="RNA_pol_sigma-70_dom"/>
</dbReference>
<dbReference type="Pfam" id="PF08281">
    <property type="entry name" value="Sigma70_r4_2"/>
    <property type="match status" value="1"/>
</dbReference>
<evidence type="ECO:0000256" key="4">
    <source>
        <dbReference type="ARBA" id="ARBA00023163"/>
    </source>
</evidence>
<dbReference type="InterPro" id="IPR013249">
    <property type="entry name" value="RNA_pol_sigma70_r4_t2"/>
</dbReference>
<dbReference type="NCBIfam" id="TIGR02985">
    <property type="entry name" value="Sig70_bacteroi1"/>
    <property type="match status" value="1"/>
</dbReference>
<evidence type="ECO:0000256" key="3">
    <source>
        <dbReference type="ARBA" id="ARBA00023082"/>
    </source>
</evidence>
<sequence>MPQFFHPDQPDDMLLSRLQNGDEKAFTAIYERYNKMLYVLAYKYLKDTFLAEDIVQQVFLKLWESRSLFVGSVHLRNYLYTMTKNLVLNEIRDNFSDMEKNYAVIQNAPEFEDKLQSALEEKDLFQHFYKILAELPEQKRKVCLLKIRDNLSNQEVADKLHISVPTVKSHYSQAIKLLRDKMGRLLGILLLVCKWMSS</sequence>
<accession>A0ABT0BYE5</accession>
<dbReference type="Pfam" id="PF04542">
    <property type="entry name" value="Sigma70_r2"/>
    <property type="match status" value="1"/>
</dbReference>
<dbReference type="EMBL" id="JAKZMM010000004">
    <property type="protein sequence ID" value="MCJ2379441.1"/>
    <property type="molecule type" value="Genomic_DNA"/>
</dbReference>
<comment type="similarity">
    <text evidence="1">Belongs to the sigma-70 factor family. ECF subfamily.</text>
</comment>
<protein>
    <submittedName>
        <fullName evidence="7">RNA polymerase sigma-70 factor</fullName>
    </submittedName>
</protein>
<dbReference type="SUPFAM" id="SSF88659">
    <property type="entry name" value="Sigma3 and sigma4 domains of RNA polymerase sigma factors"/>
    <property type="match status" value="1"/>
</dbReference>
<keyword evidence="2" id="KW-0805">Transcription regulation</keyword>
<evidence type="ECO:0000313" key="8">
    <source>
        <dbReference type="Proteomes" id="UP001165444"/>
    </source>
</evidence>
<comment type="caution">
    <text evidence="7">The sequence shown here is derived from an EMBL/GenBank/DDBJ whole genome shotgun (WGS) entry which is preliminary data.</text>
</comment>
<keyword evidence="3" id="KW-0731">Sigma factor</keyword>
<keyword evidence="8" id="KW-1185">Reference proteome</keyword>
<dbReference type="RefSeq" id="WP_022454471.1">
    <property type="nucleotide sequence ID" value="NZ_JAKZMM010000004.1"/>
</dbReference>
<evidence type="ECO:0000259" key="5">
    <source>
        <dbReference type="Pfam" id="PF04542"/>
    </source>
</evidence>
<feature type="domain" description="RNA polymerase sigma-70 region 2" evidence="5">
    <location>
        <begin position="29"/>
        <end position="94"/>
    </location>
</feature>
<dbReference type="NCBIfam" id="TIGR02937">
    <property type="entry name" value="sigma70-ECF"/>
    <property type="match status" value="1"/>
</dbReference>
<dbReference type="SUPFAM" id="SSF88946">
    <property type="entry name" value="Sigma2 domain of RNA polymerase sigma factors"/>
    <property type="match status" value="1"/>
</dbReference>
<organism evidence="7 8">
    <name type="scientific">Parabacteroides faecalis</name>
    <dbReference type="NCBI Taxonomy" id="2924040"/>
    <lineage>
        <taxon>Bacteria</taxon>
        <taxon>Pseudomonadati</taxon>
        <taxon>Bacteroidota</taxon>
        <taxon>Bacteroidia</taxon>
        <taxon>Bacteroidales</taxon>
        <taxon>Tannerellaceae</taxon>
        <taxon>Parabacteroides</taxon>
    </lineage>
</organism>
<feature type="domain" description="RNA polymerase sigma factor 70 region 4 type 2" evidence="6">
    <location>
        <begin position="128"/>
        <end position="178"/>
    </location>
</feature>
<dbReference type="InterPro" id="IPR007627">
    <property type="entry name" value="RNA_pol_sigma70_r2"/>
</dbReference>
<dbReference type="Gene3D" id="1.10.10.10">
    <property type="entry name" value="Winged helix-like DNA-binding domain superfamily/Winged helix DNA-binding domain"/>
    <property type="match status" value="1"/>
</dbReference>
<gene>
    <name evidence="7" type="ORF">MUN53_02225</name>
</gene>
<dbReference type="Proteomes" id="UP001165444">
    <property type="component" value="Unassembled WGS sequence"/>
</dbReference>
<dbReference type="InterPro" id="IPR039425">
    <property type="entry name" value="RNA_pol_sigma-70-like"/>
</dbReference>
<proteinExistence type="inferred from homology"/>
<evidence type="ECO:0000256" key="2">
    <source>
        <dbReference type="ARBA" id="ARBA00023015"/>
    </source>
</evidence>
<dbReference type="Gene3D" id="1.10.1740.10">
    <property type="match status" value="1"/>
</dbReference>
<dbReference type="InterPro" id="IPR013324">
    <property type="entry name" value="RNA_pol_sigma_r3/r4-like"/>
</dbReference>
<dbReference type="InterPro" id="IPR036388">
    <property type="entry name" value="WH-like_DNA-bd_sf"/>
</dbReference>
<dbReference type="PANTHER" id="PTHR43133:SF46">
    <property type="entry name" value="RNA POLYMERASE SIGMA-70 FACTOR ECF SUBFAMILY"/>
    <property type="match status" value="1"/>
</dbReference>
<evidence type="ECO:0000256" key="1">
    <source>
        <dbReference type="ARBA" id="ARBA00010641"/>
    </source>
</evidence>
<dbReference type="PANTHER" id="PTHR43133">
    <property type="entry name" value="RNA POLYMERASE ECF-TYPE SIGMA FACTO"/>
    <property type="match status" value="1"/>
</dbReference>
<dbReference type="CDD" id="cd06171">
    <property type="entry name" value="Sigma70_r4"/>
    <property type="match status" value="1"/>
</dbReference>
<evidence type="ECO:0000259" key="6">
    <source>
        <dbReference type="Pfam" id="PF08281"/>
    </source>
</evidence>
<dbReference type="InterPro" id="IPR014327">
    <property type="entry name" value="RNA_pol_sigma70_bacteroid"/>
</dbReference>